<dbReference type="AlphaFoldDB" id="A0A2T0XS91"/>
<dbReference type="STRING" id="1168289.GCA_000259075_00584"/>
<evidence type="ECO:0000313" key="1">
    <source>
        <dbReference type="EMBL" id="RCW31362.1"/>
    </source>
</evidence>
<dbReference type="Proteomes" id="UP000252733">
    <property type="component" value="Unassembled WGS sequence"/>
</dbReference>
<accession>A0A2T0XS91</accession>
<dbReference type="OrthoDB" id="1122605at2"/>
<protein>
    <submittedName>
        <fullName evidence="1">Uncharacterized protein</fullName>
    </submittedName>
</protein>
<keyword evidence="2" id="KW-1185">Reference proteome</keyword>
<comment type="caution">
    <text evidence="1">The sequence shown here is derived from an EMBL/GenBank/DDBJ whole genome shotgun (WGS) entry which is preliminary data.</text>
</comment>
<dbReference type="EMBL" id="QPIZ01000018">
    <property type="protein sequence ID" value="RCW31362.1"/>
    <property type="molecule type" value="Genomic_DNA"/>
</dbReference>
<evidence type="ECO:0000313" key="2">
    <source>
        <dbReference type="Proteomes" id="UP000252733"/>
    </source>
</evidence>
<proteinExistence type="predicted"/>
<dbReference type="RefSeq" id="WP_146130945.1">
    <property type="nucleotide sequence ID" value="NZ_PVTS01000002.1"/>
</dbReference>
<name>A0A2T0XS91_9BACT</name>
<organism evidence="1 2">
    <name type="scientific">Marinilabilia salmonicolor</name>
    <dbReference type="NCBI Taxonomy" id="989"/>
    <lineage>
        <taxon>Bacteria</taxon>
        <taxon>Pseudomonadati</taxon>
        <taxon>Bacteroidota</taxon>
        <taxon>Bacteroidia</taxon>
        <taxon>Marinilabiliales</taxon>
        <taxon>Marinilabiliaceae</taxon>
        <taxon>Marinilabilia</taxon>
    </lineage>
</organism>
<gene>
    <name evidence="1" type="ORF">DFO77_11879</name>
</gene>
<reference evidence="1 2" key="1">
    <citation type="submission" date="2018-07" db="EMBL/GenBank/DDBJ databases">
        <title>Freshwater and sediment microbial communities from various areas in North America, analyzing microbe dynamics in response to fracking.</title>
        <authorList>
            <person name="Lamendella R."/>
        </authorList>
    </citation>
    <scope>NUCLEOTIDE SEQUENCE [LARGE SCALE GENOMIC DNA]</scope>
    <source>
        <strain evidence="1 2">160A</strain>
    </source>
</reference>
<sequence>MNLVCTNSPKCPIFNGILAGKEYTASVYRKKYCEGGEAAFKTCKRYMANEKFGSCPPNLLPNSSLSLGEIGVRYNLL</sequence>